<organism evidence="2 3">
    <name type="scientific">Rotaria socialis</name>
    <dbReference type="NCBI Taxonomy" id="392032"/>
    <lineage>
        <taxon>Eukaryota</taxon>
        <taxon>Metazoa</taxon>
        <taxon>Spiralia</taxon>
        <taxon>Gnathifera</taxon>
        <taxon>Rotifera</taxon>
        <taxon>Eurotatoria</taxon>
        <taxon>Bdelloidea</taxon>
        <taxon>Philodinida</taxon>
        <taxon>Philodinidae</taxon>
        <taxon>Rotaria</taxon>
    </lineage>
</organism>
<comment type="caution">
    <text evidence="2">The sequence shown here is derived from an EMBL/GenBank/DDBJ whole genome shotgun (WGS) entry which is preliminary data.</text>
</comment>
<name>A0A820QPJ6_9BILA</name>
<evidence type="ECO:0000256" key="1">
    <source>
        <dbReference type="SAM" id="MobiDB-lite"/>
    </source>
</evidence>
<feature type="compositionally biased region" description="Polar residues" evidence="1">
    <location>
        <begin position="25"/>
        <end position="44"/>
    </location>
</feature>
<dbReference type="Gene3D" id="3.60.10.10">
    <property type="entry name" value="Endonuclease/exonuclease/phosphatase"/>
    <property type="match status" value="1"/>
</dbReference>
<dbReference type="EMBL" id="CAJOBO010002001">
    <property type="protein sequence ID" value="CAF4424660.1"/>
    <property type="molecule type" value="Genomic_DNA"/>
</dbReference>
<accession>A0A820QPJ6</accession>
<protein>
    <recommendedName>
        <fullName evidence="4">Endonuclease/exonuclease/phosphatase domain-containing protein</fullName>
    </recommendedName>
</protein>
<evidence type="ECO:0000313" key="2">
    <source>
        <dbReference type="EMBL" id="CAF4424660.1"/>
    </source>
</evidence>
<dbReference type="AlphaFoldDB" id="A0A820QPJ6"/>
<reference evidence="2" key="1">
    <citation type="submission" date="2021-02" db="EMBL/GenBank/DDBJ databases">
        <authorList>
            <person name="Nowell W R."/>
        </authorList>
    </citation>
    <scope>NUCLEOTIDE SEQUENCE</scope>
</reference>
<dbReference type="Proteomes" id="UP000663851">
    <property type="component" value="Unassembled WGS sequence"/>
</dbReference>
<gene>
    <name evidence="2" type="ORF">HFQ381_LOCUS21854</name>
</gene>
<feature type="region of interest" description="Disordered" evidence="1">
    <location>
        <begin position="1"/>
        <end position="108"/>
    </location>
</feature>
<sequence length="1005" mass="115651">MNNRTDPRNDQSNTNTKKNRYNDEPPSSDNDKANSNVYHDQISNVVFHGRMPRRKTIPPPISSNMQLINSPAPSPRRLRSSNGSDDEYVEVNNNKKKKRIQKQTGHLHPDQTYPILDFNLNNNCNTTTAPHSSVPTHKVTSPAQPVHHLADPLHHHQERPQITRESTRYAQTRYPFPPFVIRFNSSNVTTKQVSEDLIEHVKLKYQKTIQLANCRTSNIARVNNEHDLLIYIKDSDSFCFLLDQSTWPTKLCNLVYTFPTSPSIQPQLSLIIKNVDLRIDLEDFIDDIKASYSHVKNVIRMKNKFQNNIKLVKIELTSPSLKEQLLNSKKIIVNHITYDIDEYLAPATVLICSRCMAIGHFKSQCKQINETCKTCGEQCVDLKLHNCSQVEKCIHCQQNHKSNALKCPVVKSYRAELTKKILDINSGSLPKPMPKNNIFKYNYTYDASNFPPLPHAQSNFNSNNPMMIKLDDLIEKMTEVKEHLATLAINNEKFEQFIQDKNQHDDLTKQQIDSLLNNDNAIKKDLVQHSLLIERHENMFIKLLIPMFEDLFTLIAGQNQDKRGENRNGGVLVLVKNGIHVSRVDCKLPNVCVIDINAEDELRILGIYASDSRSWSWDNISPLISNRCVVYGDFNVDLEHDTNKAEILLNWADENSLAPYTPNLPTSLRSNRIIDYAFARGMNIDIQTHASNTTSDHFPILSVISTNIKQNVLGANVRWKVFALFSEYAYAFWEKRWNVRNIDGTYDEYIKFLSLPTARCTITFPLDRYRVALPTELRSFMSYVRALSFRALRTKSSELKMEVCCLRKIAKTELKSFLSRQLSIALRLRNTSSPISVSFWARTKRFLKPSSSTLHAFVDSSEQIIREPGKMCELAAEFYEDFFKKNEVVRPHPYTDTPLIEFDNEDENIPEVTLNELIETIHAKRKKKSLDAHGISNFMFNFLAPSNWSLLLQLYNQSFQKATLPVAWKDTPVQPINFAKTEALYSARAIGSPKFNIFFDEMKEK</sequence>
<proteinExistence type="predicted"/>
<evidence type="ECO:0000313" key="3">
    <source>
        <dbReference type="Proteomes" id="UP000663851"/>
    </source>
</evidence>
<evidence type="ECO:0008006" key="4">
    <source>
        <dbReference type="Google" id="ProtNLM"/>
    </source>
</evidence>
<dbReference type="InterPro" id="IPR036691">
    <property type="entry name" value="Endo/exonu/phosph_ase_sf"/>
</dbReference>
<dbReference type="SUPFAM" id="SSF56219">
    <property type="entry name" value="DNase I-like"/>
    <property type="match status" value="1"/>
</dbReference>